<protein>
    <submittedName>
        <fullName evidence="10">Acyl-[acyl-carrier-protein] thioesterase</fullName>
    </submittedName>
</protein>
<dbReference type="InterPro" id="IPR049427">
    <property type="entry name" value="Acyl-ACP_TE_C"/>
</dbReference>
<feature type="domain" description="Acyl-ACP thioesterase N-terminal hotdog" evidence="8">
    <location>
        <begin position="3"/>
        <end position="130"/>
    </location>
</feature>
<dbReference type="GO" id="GO:0000036">
    <property type="term" value="F:acyl carrier activity"/>
    <property type="evidence" value="ECO:0007669"/>
    <property type="project" value="TreeGrafter"/>
</dbReference>
<dbReference type="Pfam" id="PF01643">
    <property type="entry name" value="Acyl-ACP_TE"/>
    <property type="match status" value="1"/>
</dbReference>
<dbReference type="PANTHER" id="PTHR31727:SF6">
    <property type="entry name" value="OLEOYL-ACYL CARRIER PROTEIN THIOESTERASE 1, CHLOROPLASTIC"/>
    <property type="match status" value="1"/>
</dbReference>
<keyword evidence="4" id="KW-0276">Fatty acid metabolism</keyword>
<dbReference type="AlphaFoldDB" id="A0A6G8APU8"/>
<sequence>MAKRFTEKHEIPYYECDVTGRLTLPMVLNVLLKTSEAQSDSLNRGVDYLSEMGLGWVITQHELEIKALPRVGEVVNVSTQAATYNKYFCYRDFWIHSESGEEYLHLQTTFIMMNLESRKLTAVPDEVITPFECEKSLKIKRAEKIEFPEFNESREYSVRYTDIDSNQHVNNTKYLEWMIDGLDYDFLTQHQAKQVTMNFDKEIYYGDKALAQTALVQADDVVSYHKIFRGEDQSSTAKIVWG</sequence>
<organism evidence="10 11">
    <name type="scientific">Vagococcus coleopterorum</name>
    <dbReference type="NCBI Taxonomy" id="2714946"/>
    <lineage>
        <taxon>Bacteria</taxon>
        <taxon>Bacillati</taxon>
        <taxon>Bacillota</taxon>
        <taxon>Bacilli</taxon>
        <taxon>Lactobacillales</taxon>
        <taxon>Enterococcaceae</taxon>
        <taxon>Vagococcus</taxon>
    </lineage>
</organism>
<keyword evidence="5" id="KW-0809">Transit peptide</keyword>
<feature type="domain" description="Acyl-ACP thioesterase-like C-terminal" evidence="9">
    <location>
        <begin position="151"/>
        <end position="241"/>
    </location>
</feature>
<keyword evidence="2" id="KW-0444">Lipid biosynthesis</keyword>
<dbReference type="InterPro" id="IPR045023">
    <property type="entry name" value="FATA/B"/>
</dbReference>
<evidence type="ECO:0000256" key="1">
    <source>
        <dbReference type="ARBA" id="ARBA00006500"/>
    </source>
</evidence>
<dbReference type="Pfam" id="PF20791">
    <property type="entry name" value="Acyl-ACP_TE_C"/>
    <property type="match status" value="1"/>
</dbReference>
<dbReference type="Proteomes" id="UP000500890">
    <property type="component" value="Chromosome"/>
</dbReference>
<reference evidence="10 11" key="1">
    <citation type="submission" date="2020-03" db="EMBL/GenBank/DDBJ databases">
        <title>Vagococcus sp. nov., isolated from beetles.</title>
        <authorList>
            <person name="Hyun D.-W."/>
            <person name="Bae J.-W."/>
        </authorList>
    </citation>
    <scope>NUCLEOTIDE SEQUENCE [LARGE SCALE GENOMIC DNA]</scope>
    <source>
        <strain evidence="10 11">HDW17A</strain>
    </source>
</reference>
<dbReference type="RefSeq" id="WP_166008330.1">
    <property type="nucleotide sequence ID" value="NZ_CP049886.1"/>
</dbReference>
<dbReference type="KEGG" id="vah:G7081_07560"/>
<dbReference type="PANTHER" id="PTHR31727">
    <property type="entry name" value="OLEOYL-ACYL CARRIER PROTEIN THIOESTERASE 1, CHLOROPLASTIC"/>
    <property type="match status" value="1"/>
</dbReference>
<keyword evidence="3" id="KW-0378">Hydrolase</keyword>
<comment type="similarity">
    <text evidence="1">Belongs to the acyl-ACP thioesterase family.</text>
</comment>
<evidence type="ECO:0000259" key="9">
    <source>
        <dbReference type="Pfam" id="PF20791"/>
    </source>
</evidence>
<dbReference type="EMBL" id="CP049886">
    <property type="protein sequence ID" value="QIL46943.1"/>
    <property type="molecule type" value="Genomic_DNA"/>
</dbReference>
<keyword evidence="7" id="KW-0275">Fatty acid biosynthesis</keyword>
<name>A0A6G8APU8_9ENTE</name>
<proteinExistence type="inferred from homology"/>
<dbReference type="CDD" id="cd00586">
    <property type="entry name" value="4HBT"/>
    <property type="match status" value="2"/>
</dbReference>
<dbReference type="Gene3D" id="3.10.129.10">
    <property type="entry name" value="Hotdog Thioesterase"/>
    <property type="match status" value="1"/>
</dbReference>
<keyword evidence="11" id="KW-1185">Reference proteome</keyword>
<dbReference type="SUPFAM" id="SSF54637">
    <property type="entry name" value="Thioesterase/thiol ester dehydrase-isomerase"/>
    <property type="match status" value="2"/>
</dbReference>
<evidence type="ECO:0000256" key="3">
    <source>
        <dbReference type="ARBA" id="ARBA00022801"/>
    </source>
</evidence>
<dbReference type="InterPro" id="IPR029069">
    <property type="entry name" value="HotDog_dom_sf"/>
</dbReference>
<evidence type="ECO:0000259" key="8">
    <source>
        <dbReference type="Pfam" id="PF01643"/>
    </source>
</evidence>
<evidence type="ECO:0000256" key="5">
    <source>
        <dbReference type="ARBA" id="ARBA00022946"/>
    </source>
</evidence>
<evidence type="ECO:0000256" key="2">
    <source>
        <dbReference type="ARBA" id="ARBA00022516"/>
    </source>
</evidence>
<dbReference type="GO" id="GO:0016297">
    <property type="term" value="F:fatty acyl-[ACP] hydrolase activity"/>
    <property type="evidence" value="ECO:0007669"/>
    <property type="project" value="InterPro"/>
</dbReference>
<evidence type="ECO:0000256" key="6">
    <source>
        <dbReference type="ARBA" id="ARBA00023098"/>
    </source>
</evidence>
<gene>
    <name evidence="10" type="ORF">G7081_07560</name>
</gene>
<dbReference type="InterPro" id="IPR002864">
    <property type="entry name" value="Acyl-ACP_thioesterase_NHD"/>
</dbReference>
<keyword evidence="6" id="KW-0443">Lipid metabolism</keyword>
<evidence type="ECO:0000313" key="10">
    <source>
        <dbReference type="EMBL" id="QIL46943.1"/>
    </source>
</evidence>
<accession>A0A6G8APU8</accession>
<evidence type="ECO:0000256" key="7">
    <source>
        <dbReference type="ARBA" id="ARBA00023160"/>
    </source>
</evidence>
<evidence type="ECO:0000313" key="11">
    <source>
        <dbReference type="Proteomes" id="UP000500890"/>
    </source>
</evidence>
<evidence type="ECO:0000256" key="4">
    <source>
        <dbReference type="ARBA" id="ARBA00022832"/>
    </source>
</evidence>